<feature type="domain" description="Putative beta-lactamase-inhibitor-like PepSY-like" evidence="1">
    <location>
        <begin position="83"/>
        <end position="138"/>
    </location>
</feature>
<dbReference type="AlphaFoldDB" id="Q1PYA3"/>
<feature type="domain" description="Putative beta-lactamase-inhibitor-like PepSY-like" evidence="1">
    <location>
        <begin position="213"/>
        <end position="270"/>
    </location>
</feature>
<name>Q1PYA3_KUEST</name>
<protein>
    <recommendedName>
        <fullName evidence="1">Putative beta-lactamase-inhibitor-like PepSY-like domain-containing protein</fullName>
    </recommendedName>
</protein>
<evidence type="ECO:0000313" key="3">
    <source>
        <dbReference type="EMBL" id="QII10576.1"/>
    </source>
</evidence>
<organism evidence="2">
    <name type="scientific">Kuenenia stuttgartiensis</name>
    <dbReference type="NCBI Taxonomy" id="174633"/>
    <lineage>
        <taxon>Bacteria</taxon>
        <taxon>Pseudomonadati</taxon>
        <taxon>Planctomycetota</taxon>
        <taxon>Candidatus Brocadiia</taxon>
        <taxon>Candidatus Brocadiales</taxon>
        <taxon>Candidatus Brocadiaceae</taxon>
        <taxon>Candidatus Kuenenia</taxon>
    </lineage>
</organism>
<reference evidence="2" key="2">
    <citation type="submission" date="2006-01" db="EMBL/GenBank/DDBJ databases">
        <authorList>
            <person name="Genoscope"/>
        </authorList>
    </citation>
    <scope>NUCLEOTIDE SEQUENCE</scope>
</reference>
<dbReference type="EMBL" id="CP049055">
    <property type="protein sequence ID" value="QII10576.1"/>
    <property type="molecule type" value="Genomic_DNA"/>
</dbReference>
<dbReference type="EMBL" id="CT573072">
    <property type="protein sequence ID" value="CAJ72070.1"/>
    <property type="molecule type" value="Genomic_DNA"/>
</dbReference>
<dbReference type="InterPro" id="IPR021533">
    <property type="entry name" value="PepSY-like"/>
</dbReference>
<dbReference type="Pfam" id="PF11396">
    <property type="entry name" value="PepSY_like"/>
    <property type="match status" value="3"/>
</dbReference>
<reference evidence="2" key="1">
    <citation type="journal article" date="2006" name="Nature">
        <title>Deciphering the evolution and metabolism of an anammox bacterium from a community genome.</title>
        <authorList>
            <person name="Strous M."/>
            <person name="Pelletier E."/>
            <person name="Mangenot S."/>
            <person name="Rattei T."/>
            <person name="Lehner A."/>
            <person name="Taylor M.W."/>
            <person name="Horn M."/>
            <person name="Daims H."/>
            <person name="Bartol-Mavel D."/>
            <person name="Wincker P."/>
            <person name="Barbe V."/>
            <person name="Fonknechten N."/>
            <person name="Vallenet D."/>
            <person name="Segurens B."/>
            <person name="Schenowitz-Truong C."/>
            <person name="Medigue C."/>
            <person name="Collingro A."/>
            <person name="Snel B."/>
            <person name="Dutilh B.E."/>
            <person name="OpDenCamp H.J.M."/>
            <person name="vanDerDrift C."/>
            <person name="Cirpus I."/>
            <person name="vanDePas-Schoonen K.T."/>
            <person name="Harhangi H.R."/>
            <person name="vanNiftrik L."/>
            <person name="Schmid M."/>
            <person name="Keltjens J."/>
            <person name="vanDeVossenberg J."/>
            <person name="Kartal B."/>
            <person name="Meier H."/>
            <person name="Frishman D."/>
            <person name="Huynen M.A."/>
            <person name="Mewes H."/>
            <person name="Weissenbach J."/>
            <person name="Jetten M.S.M."/>
            <person name="Wagner M."/>
            <person name="LePaslier D."/>
        </authorList>
    </citation>
    <scope>NUCLEOTIDE SEQUENCE</scope>
</reference>
<dbReference type="RefSeq" id="WP_164994596.1">
    <property type="nucleotide sequence ID" value="NZ_CP049055.1"/>
</dbReference>
<dbReference type="Gene3D" id="3.10.450.360">
    <property type="match status" value="2"/>
</dbReference>
<proteinExistence type="predicted"/>
<feature type="domain" description="Putative beta-lactamase-inhibitor-like PepSY-like" evidence="1">
    <location>
        <begin position="148"/>
        <end position="206"/>
    </location>
</feature>
<evidence type="ECO:0000313" key="2">
    <source>
        <dbReference type="EMBL" id="CAJ72070.1"/>
    </source>
</evidence>
<sequence length="300" mass="31458">MLKKYGVGLAFIGVLMFGVGAVNTVLVGSVMATSHEEGKSGDIGQIVDIAQIPAVVKAAIEKETAGGTVKSIVKKEYDGKVCYAVNCVKGGVEKTVKFTADGAVVECKGEKVSIAQVPAVVKAAIEKETAGGTVKSIVKREYDGKVCYAVNCVKGGVEKTVKFTAEGEVVECKGEKVSIAQVPAVVKAAIEKETAGGTVKSIVKKEYDGKVCYAVNCVKGGVEKTIKFTADGAVVECKEEKVDIAKVPAVVKAAIEKEIAGGTVKGIVKKEFDGKVCYAVRYVKDGMEKTAEFTEEGKRK</sequence>
<reference evidence="3 4" key="3">
    <citation type="submission" date="2020-02" db="EMBL/GenBank/DDBJ databases">
        <title>Newly sequenced genome of strain CSTR1 showed variability in Candidatus Kuenenia stuttgartiensis genomes.</title>
        <authorList>
            <person name="Ding C."/>
            <person name="Adrian L."/>
        </authorList>
    </citation>
    <scope>NUCLEOTIDE SEQUENCE [LARGE SCALE GENOMIC DNA]</scope>
    <source>
        <strain evidence="3 4">CSTR1</strain>
    </source>
</reference>
<accession>Q1PYA3</accession>
<dbReference type="SUPFAM" id="SSF160574">
    <property type="entry name" value="BT0923-like"/>
    <property type="match status" value="2"/>
</dbReference>
<dbReference type="Proteomes" id="UP000501926">
    <property type="component" value="Chromosome"/>
</dbReference>
<evidence type="ECO:0000313" key="4">
    <source>
        <dbReference type="Proteomes" id="UP000501926"/>
    </source>
</evidence>
<evidence type="ECO:0000259" key="1">
    <source>
        <dbReference type="Pfam" id="PF11396"/>
    </source>
</evidence>
<gene>
    <name evidence="3" type="ORF">KsCSTR_11970</name>
    <name evidence="2" type="ORF">kustd1325</name>
</gene>